<dbReference type="InterPro" id="IPR007484">
    <property type="entry name" value="Peptidase_M28"/>
</dbReference>
<evidence type="ECO:0000256" key="1">
    <source>
        <dbReference type="SAM" id="MobiDB-lite"/>
    </source>
</evidence>
<feature type="compositionally biased region" description="Basic and acidic residues" evidence="1">
    <location>
        <begin position="455"/>
        <end position="468"/>
    </location>
</feature>
<feature type="signal peptide" evidence="2">
    <location>
        <begin position="1"/>
        <end position="27"/>
    </location>
</feature>
<protein>
    <submittedName>
        <fullName evidence="5">M28 family peptidase</fullName>
    </submittedName>
</protein>
<evidence type="ECO:0000259" key="4">
    <source>
        <dbReference type="Pfam" id="PF04389"/>
    </source>
</evidence>
<evidence type="ECO:0000256" key="2">
    <source>
        <dbReference type="SAM" id="SignalP"/>
    </source>
</evidence>
<dbReference type="InterPro" id="IPR046450">
    <property type="entry name" value="PA_dom_sf"/>
</dbReference>
<dbReference type="RefSeq" id="WP_061461314.1">
    <property type="nucleotide sequence ID" value="NZ_CP011008.1"/>
</dbReference>
<accession>A0AAW7IHW0</accession>
<dbReference type="Pfam" id="PF04389">
    <property type="entry name" value="Peptidase_M28"/>
    <property type="match status" value="1"/>
</dbReference>
<feature type="region of interest" description="Disordered" evidence="1">
    <location>
        <begin position="441"/>
        <end position="468"/>
    </location>
</feature>
<reference evidence="5" key="1">
    <citation type="submission" date="2023-06" db="EMBL/GenBank/DDBJ databases">
        <title>Comparative genomics of Bacillaceae isolates and their secondary metabolite potential.</title>
        <authorList>
            <person name="Song L."/>
            <person name="Nielsen L.J."/>
            <person name="Mohite O."/>
            <person name="Xu X."/>
            <person name="Weber T."/>
            <person name="Kovacs A.T."/>
        </authorList>
    </citation>
    <scope>NUCLEOTIDE SEQUENCE</scope>
    <source>
        <strain evidence="5">D8_B_37</strain>
    </source>
</reference>
<evidence type="ECO:0000313" key="5">
    <source>
        <dbReference type="EMBL" id="MDM5455583.1"/>
    </source>
</evidence>
<dbReference type="PANTHER" id="PTHR10404">
    <property type="entry name" value="N-ACETYLATED-ALPHA-LINKED ACIDIC DIPEPTIDASE"/>
    <property type="match status" value="1"/>
</dbReference>
<evidence type="ECO:0000313" key="6">
    <source>
        <dbReference type="Proteomes" id="UP001234602"/>
    </source>
</evidence>
<dbReference type="CDD" id="cd02133">
    <property type="entry name" value="PA_C5a_like"/>
    <property type="match status" value="1"/>
</dbReference>
<feature type="domain" description="Peptidase M28" evidence="4">
    <location>
        <begin position="242"/>
        <end position="431"/>
    </location>
</feature>
<dbReference type="Pfam" id="PF02225">
    <property type="entry name" value="PA"/>
    <property type="match status" value="1"/>
</dbReference>
<dbReference type="PANTHER" id="PTHR10404:SF46">
    <property type="entry name" value="VACUOLAR PROTEIN SORTING-ASSOCIATED PROTEIN 70"/>
    <property type="match status" value="1"/>
</dbReference>
<sequence length="468" mass="50165">MKKQFLSVSLVAVLTIGAAGTTTTALATPSSSPVHHAPSTDKQIVKRIDVDKIYKNIEYLSQTPRVAGTDSEYKAVQFIKKQFESYGYKADIDEFSFLSYTDPNLVKLSVDGFDGEIQANHLSYSVNGDLSGEMVYAGLGTKEELEKAGVTGKIALIQRGSFTFAEKVLNAAEKGAAGVILFNNADGELNGTLGGANDQYIPSVTITKKDGEALLEKLNAGVKLTASLKIEGAYTGEKTSYNVVATKKATKTIKAKKSDIIYITGHHDSVAGAPGANDDASGTSVTLELARALKNLPTDTELRFVTFGAEENGLLGSQNYVENLSDDEIKRTIANFNLDMVGSKDAGDLVILTNDGELNLVTELAQASSTRLNGEPTPYGQGGRSDHVSFAEAGIPAALFIHSPSEPWYHTPDDSIDKISKEKLQDVAGIVGTAVYDQAKIEAKEPNPNHKKGEKVKAPHLFDEKEIR</sequence>
<organism evidence="5 6">
    <name type="scientific">Peribacillus simplex</name>
    <dbReference type="NCBI Taxonomy" id="1478"/>
    <lineage>
        <taxon>Bacteria</taxon>
        <taxon>Bacillati</taxon>
        <taxon>Bacillota</taxon>
        <taxon>Bacilli</taxon>
        <taxon>Bacillales</taxon>
        <taxon>Bacillaceae</taxon>
        <taxon>Peribacillus</taxon>
    </lineage>
</organism>
<dbReference type="KEGG" id="bsj:UP17_02230"/>
<comment type="caution">
    <text evidence="5">The sequence shown here is derived from an EMBL/GenBank/DDBJ whole genome shotgun (WGS) entry which is preliminary data.</text>
</comment>
<gene>
    <name evidence="5" type="ORF">QUF89_26210</name>
</gene>
<feature type="domain" description="PA" evidence="3">
    <location>
        <begin position="132"/>
        <end position="214"/>
    </location>
</feature>
<proteinExistence type="predicted"/>
<dbReference type="EMBL" id="JAUCEY010000008">
    <property type="protein sequence ID" value="MDM5455583.1"/>
    <property type="molecule type" value="Genomic_DNA"/>
</dbReference>
<dbReference type="InterPro" id="IPR039373">
    <property type="entry name" value="Peptidase_M28B"/>
</dbReference>
<dbReference type="Gene3D" id="3.40.630.10">
    <property type="entry name" value="Zn peptidases"/>
    <property type="match status" value="1"/>
</dbReference>
<evidence type="ECO:0000259" key="3">
    <source>
        <dbReference type="Pfam" id="PF02225"/>
    </source>
</evidence>
<dbReference type="SUPFAM" id="SSF53187">
    <property type="entry name" value="Zn-dependent exopeptidases"/>
    <property type="match status" value="1"/>
</dbReference>
<name>A0AAW7IHW0_9BACI</name>
<dbReference type="InterPro" id="IPR003137">
    <property type="entry name" value="PA_domain"/>
</dbReference>
<dbReference type="SUPFAM" id="SSF52025">
    <property type="entry name" value="PA domain"/>
    <property type="match status" value="1"/>
</dbReference>
<dbReference type="AlphaFoldDB" id="A0AAW7IHW0"/>
<dbReference type="Gene3D" id="3.50.30.30">
    <property type="match status" value="1"/>
</dbReference>
<dbReference type="Proteomes" id="UP001234602">
    <property type="component" value="Unassembled WGS sequence"/>
</dbReference>
<feature type="chain" id="PRO_5043992488" evidence="2">
    <location>
        <begin position="28"/>
        <end position="468"/>
    </location>
</feature>
<keyword evidence="2" id="KW-0732">Signal</keyword>